<dbReference type="CDD" id="cd01560">
    <property type="entry name" value="Thr-synth_2"/>
    <property type="match status" value="1"/>
</dbReference>
<dbReference type="STRING" id="1120975.SAMN02746064_01885"/>
<evidence type="ECO:0000256" key="5">
    <source>
        <dbReference type="ARBA" id="ARBA00013028"/>
    </source>
</evidence>
<dbReference type="SUPFAM" id="SSF53686">
    <property type="entry name" value="Tryptophan synthase beta subunit-like PLP-dependent enzymes"/>
    <property type="match status" value="1"/>
</dbReference>
<dbReference type="InterPro" id="IPR000634">
    <property type="entry name" value="Ser/Thr_deHydtase_PyrdxlP-BS"/>
</dbReference>
<evidence type="ECO:0000256" key="12">
    <source>
        <dbReference type="PIRSR" id="PIRSR604450-51"/>
    </source>
</evidence>
<accession>A0A1M4YX06</accession>
<dbReference type="UniPathway" id="UPA00050">
    <property type="reaction ID" value="UER00065"/>
</dbReference>
<dbReference type="Pfam" id="PF00291">
    <property type="entry name" value="PALP"/>
    <property type="match status" value="1"/>
</dbReference>
<evidence type="ECO:0000256" key="7">
    <source>
        <dbReference type="ARBA" id="ARBA00022605"/>
    </source>
</evidence>
<proteinExistence type="inferred from homology"/>
<comment type="cofactor">
    <cofactor evidence="1 12">
        <name>pyridoxal 5'-phosphate</name>
        <dbReference type="ChEBI" id="CHEBI:597326"/>
    </cofactor>
</comment>
<dbReference type="EC" id="4.2.3.1" evidence="5 11"/>
<keyword evidence="7" id="KW-0028">Amino-acid biosynthesis</keyword>
<evidence type="ECO:0000313" key="16">
    <source>
        <dbReference type="Proteomes" id="UP000184251"/>
    </source>
</evidence>
<protein>
    <recommendedName>
        <fullName evidence="6 11">Threonine synthase</fullName>
        <ecNumber evidence="5 11">4.2.3.1</ecNumber>
    </recommendedName>
</protein>
<sequence length="489" mass="54649">MLKYNSTRSNITAMPSEAILKGISSDGGLFVPEDFPKIEVESLNGKSYEEICFQVLSRYFHEFDQGDLKDMISQSYGKFNTKEVTPLAAFGDLNFLELYHGPTLAFKDVALSILPHLLTASAKIQDVDDEIVILTATSGDTGKAALEGFANVKGTSIVVFFPNDGVSMIQRKQMTTQSGENVHVIAIEGNFDDAQRGVKEIFSDEDYNKLLKKNGFVLSSANSINIGRLVPQIVYYFDSYIKSVESGKIKMNDPVNFTVPTGNFGNILAGYYAKNMGLPINKLICASNDNNVLFDFFKTGEYDKNRPFIKTISPSMDILVSSNFERLLYHVSNFDSDFVKKAMDDLSSLGKYKVSDEIKNTISENFYGNYCDEKDTLKTIKNVYDKYGYVIDPHTAVGCKVYEDYKLETGDNTYNIILSTASPYKFTKSVYEAIFGPSELDDYTLIEKLSESTGLSLPNELIAMCTSEDLHKKVCDSHKMKESITEILL</sequence>
<evidence type="ECO:0000256" key="1">
    <source>
        <dbReference type="ARBA" id="ARBA00001933"/>
    </source>
</evidence>
<dbReference type="EMBL" id="FQTU01000014">
    <property type="protein sequence ID" value="SHF10087.1"/>
    <property type="molecule type" value="Genomic_DNA"/>
</dbReference>
<comment type="pathway">
    <text evidence="3">Amino-acid biosynthesis; L-threonine biosynthesis; L-threonine from L-aspartate: step 5/5.</text>
</comment>
<dbReference type="InterPro" id="IPR029144">
    <property type="entry name" value="Thr_synth_N"/>
</dbReference>
<comment type="catalytic activity">
    <reaction evidence="10">
        <text>O-phospho-L-homoserine + H2O = L-threonine + phosphate</text>
        <dbReference type="Rhea" id="RHEA:10840"/>
        <dbReference type="ChEBI" id="CHEBI:15377"/>
        <dbReference type="ChEBI" id="CHEBI:43474"/>
        <dbReference type="ChEBI" id="CHEBI:57590"/>
        <dbReference type="ChEBI" id="CHEBI:57926"/>
        <dbReference type="EC" id="4.2.3.1"/>
    </reaction>
</comment>
<feature type="modified residue" description="N6-(pyridoxal phosphate)lysine" evidence="12">
    <location>
        <position position="107"/>
    </location>
</feature>
<evidence type="ECO:0000256" key="9">
    <source>
        <dbReference type="ARBA" id="ARBA00022898"/>
    </source>
</evidence>
<dbReference type="PANTHER" id="PTHR43515">
    <property type="entry name" value="THREONINE SYNTHASE-LIKE 1"/>
    <property type="match status" value="1"/>
</dbReference>
<keyword evidence="9 12" id="KW-0663">Pyridoxal phosphate</keyword>
<dbReference type="Pfam" id="PF14821">
    <property type="entry name" value="Thr_synth_N"/>
    <property type="match status" value="1"/>
</dbReference>
<keyword evidence="8" id="KW-0791">Threonine biosynthesis</keyword>
<comment type="function">
    <text evidence="2">Catalyzes the gamma-elimination of phosphate from L-phosphohomoserine and the beta-addition of water to produce L-threonine.</text>
</comment>
<dbReference type="Gene3D" id="3.90.1380.10">
    <property type="entry name" value="Threonine synthase, N-terminal domain"/>
    <property type="match status" value="1"/>
</dbReference>
<evidence type="ECO:0000256" key="2">
    <source>
        <dbReference type="ARBA" id="ARBA00003648"/>
    </source>
</evidence>
<feature type="domain" description="Threonine synthase N-terminal" evidence="14">
    <location>
        <begin position="3"/>
        <end position="76"/>
    </location>
</feature>
<evidence type="ECO:0000256" key="10">
    <source>
        <dbReference type="ARBA" id="ARBA00049144"/>
    </source>
</evidence>
<gene>
    <name evidence="15" type="ORF">SAMN02746064_01885</name>
</gene>
<dbReference type="AlphaFoldDB" id="A0A1M4YX06"/>
<evidence type="ECO:0000313" key="15">
    <source>
        <dbReference type="EMBL" id="SHF10087.1"/>
    </source>
</evidence>
<dbReference type="GO" id="GO:0005737">
    <property type="term" value="C:cytoplasm"/>
    <property type="evidence" value="ECO:0007669"/>
    <property type="project" value="TreeGrafter"/>
</dbReference>
<evidence type="ECO:0000259" key="13">
    <source>
        <dbReference type="Pfam" id="PF00291"/>
    </source>
</evidence>
<dbReference type="PROSITE" id="PS00165">
    <property type="entry name" value="DEHYDRATASE_SER_THR"/>
    <property type="match status" value="1"/>
</dbReference>
<organism evidence="15 16">
    <name type="scientific">Alkalibacter saccharofermentans DSM 14828</name>
    <dbReference type="NCBI Taxonomy" id="1120975"/>
    <lineage>
        <taxon>Bacteria</taxon>
        <taxon>Bacillati</taxon>
        <taxon>Bacillota</taxon>
        <taxon>Clostridia</taxon>
        <taxon>Eubacteriales</taxon>
        <taxon>Eubacteriaceae</taxon>
        <taxon>Alkalibacter</taxon>
    </lineage>
</organism>
<keyword evidence="16" id="KW-1185">Reference proteome</keyword>
<evidence type="ECO:0000256" key="8">
    <source>
        <dbReference type="ARBA" id="ARBA00022697"/>
    </source>
</evidence>
<evidence type="ECO:0000256" key="3">
    <source>
        <dbReference type="ARBA" id="ARBA00004979"/>
    </source>
</evidence>
<name>A0A1M4YX06_9FIRM</name>
<evidence type="ECO:0000256" key="11">
    <source>
        <dbReference type="NCBIfam" id="TIGR00260"/>
    </source>
</evidence>
<reference evidence="15 16" key="1">
    <citation type="submission" date="2016-11" db="EMBL/GenBank/DDBJ databases">
        <authorList>
            <person name="Jaros S."/>
            <person name="Januszkiewicz K."/>
            <person name="Wedrychowicz H."/>
        </authorList>
    </citation>
    <scope>NUCLEOTIDE SEQUENCE [LARGE SCALE GENOMIC DNA]</scope>
    <source>
        <strain evidence="15 16">DSM 14828</strain>
    </source>
</reference>
<comment type="similarity">
    <text evidence="4">Belongs to the threonine synthase family.</text>
</comment>
<dbReference type="InterPro" id="IPR001926">
    <property type="entry name" value="TrpB-like_PALP"/>
</dbReference>
<dbReference type="GO" id="GO:0004795">
    <property type="term" value="F:threonine synthase activity"/>
    <property type="evidence" value="ECO:0007669"/>
    <property type="project" value="UniProtKB-UniRule"/>
</dbReference>
<evidence type="ECO:0000259" key="14">
    <source>
        <dbReference type="Pfam" id="PF14821"/>
    </source>
</evidence>
<dbReference type="NCBIfam" id="TIGR00260">
    <property type="entry name" value="thrC"/>
    <property type="match status" value="1"/>
</dbReference>
<feature type="domain" description="Tryptophan synthase beta chain-like PALP" evidence="13">
    <location>
        <begin position="99"/>
        <end position="402"/>
    </location>
</feature>
<dbReference type="Proteomes" id="UP000184251">
    <property type="component" value="Unassembled WGS sequence"/>
</dbReference>
<dbReference type="GO" id="GO:0009088">
    <property type="term" value="P:threonine biosynthetic process"/>
    <property type="evidence" value="ECO:0007669"/>
    <property type="project" value="UniProtKB-UniRule"/>
</dbReference>
<dbReference type="Gene3D" id="3.40.50.1100">
    <property type="match status" value="2"/>
</dbReference>
<dbReference type="RefSeq" id="WP_073271359.1">
    <property type="nucleotide sequence ID" value="NZ_FQTU01000014.1"/>
</dbReference>
<dbReference type="InterPro" id="IPR004450">
    <property type="entry name" value="Thr_synthase-like"/>
</dbReference>
<dbReference type="InterPro" id="IPR037158">
    <property type="entry name" value="Thr_synth_N_sf"/>
</dbReference>
<dbReference type="PANTHER" id="PTHR43515:SF1">
    <property type="entry name" value="THREONINE SYNTHASE-LIKE 1"/>
    <property type="match status" value="1"/>
</dbReference>
<dbReference type="GO" id="GO:0030170">
    <property type="term" value="F:pyridoxal phosphate binding"/>
    <property type="evidence" value="ECO:0007669"/>
    <property type="project" value="InterPro"/>
</dbReference>
<dbReference type="InterPro" id="IPR036052">
    <property type="entry name" value="TrpB-like_PALP_sf"/>
</dbReference>
<evidence type="ECO:0000256" key="6">
    <source>
        <dbReference type="ARBA" id="ARBA00018679"/>
    </source>
</evidence>
<evidence type="ECO:0000256" key="4">
    <source>
        <dbReference type="ARBA" id="ARBA00005517"/>
    </source>
</evidence>